<dbReference type="EMBL" id="JAENIG010000008">
    <property type="protein sequence ID" value="MBK1855713.1"/>
    <property type="molecule type" value="Genomic_DNA"/>
</dbReference>
<protein>
    <recommendedName>
        <fullName evidence="3">Methyltransferase domain-containing protein</fullName>
    </recommendedName>
</protein>
<name>A0AAE2SD67_9BACT</name>
<accession>A0AAE2SD67</accession>
<reference evidence="1" key="1">
    <citation type="submission" date="2021-01" db="EMBL/GenBank/DDBJ databases">
        <title>Modified the classification status of verrucomicrobia.</title>
        <authorList>
            <person name="Feng X."/>
        </authorList>
    </citation>
    <scope>NUCLEOTIDE SEQUENCE</scope>
    <source>
        <strain evidence="1">5K15</strain>
    </source>
</reference>
<evidence type="ECO:0000313" key="1">
    <source>
        <dbReference type="EMBL" id="MBK1855713.1"/>
    </source>
</evidence>
<dbReference type="AlphaFoldDB" id="A0AAE2SD67"/>
<evidence type="ECO:0000313" key="2">
    <source>
        <dbReference type="Proteomes" id="UP000634206"/>
    </source>
</evidence>
<gene>
    <name evidence="1" type="ORF">JIN83_12130</name>
</gene>
<organism evidence="1 2">
    <name type="scientific">Oceaniferula flava</name>
    <dbReference type="NCBI Taxonomy" id="2800421"/>
    <lineage>
        <taxon>Bacteria</taxon>
        <taxon>Pseudomonadati</taxon>
        <taxon>Verrucomicrobiota</taxon>
        <taxon>Verrucomicrobiia</taxon>
        <taxon>Verrucomicrobiales</taxon>
        <taxon>Verrucomicrobiaceae</taxon>
        <taxon>Oceaniferula</taxon>
    </lineage>
</organism>
<dbReference type="Proteomes" id="UP000634206">
    <property type="component" value="Unassembled WGS sequence"/>
</dbReference>
<dbReference type="RefSeq" id="WP_309490326.1">
    <property type="nucleotide sequence ID" value="NZ_JAENIG010000008.1"/>
</dbReference>
<dbReference type="Gene3D" id="3.40.50.150">
    <property type="entry name" value="Vaccinia Virus protein VP39"/>
    <property type="match status" value="1"/>
</dbReference>
<dbReference type="SUPFAM" id="SSF53335">
    <property type="entry name" value="S-adenosyl-L-methionine-dependent methyltransferases"/>
    <property type="match status" value="1"/>
</dbReference>
<comment type="caution">
    <text evidence="1">The sequence shown here is derived from an EMBL/GenBank/DDBJ whole genome shotgun (WGS) entry which is preliminary data.</text>
</comment>
<proteinExistence type="predicted"/>
<keyword evidence="2" id="KW-1185">Reference proteome</keyword>
<dbReference type="InterPro" id="IPR029063">
    <property type="entry name" value="SAM-dependent_MTases_sf"/>
</dbReference>
<dbReference type="CDD" id="cd02440">
    <property type="entry name" value="AdoMet_MTases"/>
    <property type="match status" value="1"/>
</dbReference>
<sequence length="208" mass="22991">MKRIVEPEILDELPADDPAAVRSRRDLRMINALMGGPRWIVRQLEGLGDIERIVELGAGEGELSQQLKRSFPDSEVVAVDLIGKPDAVSAEVLWHQGNVLDYHGFDEYTVVVANLFIHHLKADALKLLGNRLADARAVILAEPHRVSSSLILGRTIFPLINHVTRHDMMTSIRAGFVPGEIPELFGGGFQWSESFSRLGGIRTMGVKP</sequence>
<evidence type="ECO:0008006" key="3">
    <source>
        <dbReference type="Google" id="ProtNLM"/>
    </source>
</evidence>